<organism evidence="1 2">
    <name type="scientific">Photobacterium gaetbulicola Gung47</name>
    <dbReference type="NCBI Taxonomy" id="658445"/>
    <lineage>
        <taxon>Bacteria</taxon>
        <taxon>Pseudomonadati</taxon>
        <taxon>Pseudomonadota</taxon>
        <taxon>Gammaproteobacteria</taxon>
        <taxon>Vibrionales</taxon>
        <taxon>Vibrionaceae</taxon>
        <taxon>Photobacterium</taxon>
    </lineage>
</organism>
<protein>
    <recommendedName>
        <fullName evidence="3">Type 4 fimbrial biogenesis protein PilX N-terminal domain-containing protein</fullName>
    </recommendedName>
</protein>
<keyword evidence="2" id="KW-1185">Reference proteome</keyword>
<name>A0A0C5WTS4_9GAMM</name>
<sequence>MQKQRGLTTLLVTTMILLISSVLSLASYKNVFYQIKRTQNEVLARQAHWLAEGGMECGLTTIFNSPNPENAHQPGFFPNGCTTGLGVDLVAVKDASTYELTSQYIDRAKATLKKSISILSSGKSGAIQTGSNMYAHSSLAIYNPEPGKFTGEGWQCVAVRYRDKYEPTASIANYGLLAKPDPSFDNKGKDCLASHKTMGTGIEALKEDFVHDPSMSPFEDFFGVSDQQHNQVRDDYFDVVITETTSPSGNDFEYSGMTNCSAAILEALTKGHEKIWVEGSCEVAGVDFENVAKESQRLDGVLILVHDGLFSLFPNNGDKSEKYNGLLFHYNVDYQYDFSDWEGSKAFDHLNHPSSVFGDKVDLASYYLHGSLNINGGVILDAKHYDISVQKFVSQNALLFDSFALTYNGSYFDKFEGGPVTVKWMQGTWHDF</sequence>
<dbReference type="STRING" id="658445.H744_2c3118"/>
<dbReference type="AlphaFoldDB" id="A0A0C5WTS4"/>
<proteinExistence type="predicted"/>
<evidence type="ECO:0008006" key="3">
    <source>
        <dbReference type="Google" id="ProtNLM"/>
    </source>
</evidence>
<evidence type="ECO:0000313" key="2">
    <source>
        <dbReference type="Proteomes" id="UP000032303"/>
    </source>
</evidence>
<dbReference type="OrthoDB" id="5814101at2"/>
<dbReference type="PATRIC" id="fig|658445.3.peg.5175"/>
<dbReference type="Proteomes" id="UP000032303">
    <property type="component" value="Chromosome 2"/>
</dbReference>
<reference evidence="1 2" key="1">
    <citation type="submission" date="2013-05" db="EMBL/GenBank/DDBJ databases">
        <title>Complete genome sequence of the lipase-producing bacterium Photobacterium gaetbulicola Gung47.</title>
        <authorList>
            <person name="Kim Y.-O."/>
        </authorList>
    </citation>
    <scope>NUCLEOTIDE SEQUENCE [LARGE SCALE GENOMIC DNA]</scope>
    <source>
        <strain evidence="1 2">Gung47</strain>
    </source>
</reference>
<evidence type="ECO:0000313" key="1">
    <source>
        <dbReference type="EMBL" id="AJR09762.1"/>
    </source>
</evidence>
<dbReference type="EMBL" id="CP005974">
    <property type="protein sequence ID" value="AJR09762.1"/>
    <property type="molecule type" value="Genomic_DNA"/>
</dbReference>
<accession>A0A0C5WTS4</accession>
<dbReference type="KEGG" id="pgb:H744_2c3118"/>
<gene>
    <name evidence="1" type="ORF">H744_2c3118</name>
</gene>
<dbReference type="HOGENOM" id="CLU_652038_0_0_6"/>